<protein>
    <submittedName>
        <fullName evidence="2">Xylose isomerase-like TIM barrel</fullName>
    </submittedName>
</protein>
<feature type="domain" description="Xylose isomerase-like TIM barrel" evidence="1">
    <location>
        <begin position="32"/>
        <end position="124"/>
    </location>
</feature>
<dbReference type="SUPFAM" id="SSF51658">
    <property type="entry name" value="Xylose isomerase-like"/>
    <property type="match status" value="1"/>
</dbReference>
<dbReference type="InterPro" id="IPR050312">
    <property type="entry name" value="IolE/XylAMocC-like"/>
</dbReference>
<keyword evidence="2" id="KW-0413">Isomerase</keyword>
<dbReference type="Gene3D" id="3.20.20.150">
    <property type="entry name" value="Divalent-metal-dependent TIM barrel enzymes"/>
    <property type="match status" value="1"/>
</dbReference>
<sequence length="155" mass="17521">MMLGLPRGGPGETTPNWITTSLPPINSEILNWQWEEVALPYWEKTVQEAKNHGIEKIALENHGSQLVYNRETLMRLRDHVGEMVGMNFDPSHLFWMGGDPIMAVRSLGNAIYHVHAKDTRLEKGILETEGSLDTKSVHSFSNRSWNFAAIGYATM</sequence>
<dbReference type="STRING" id="930129.SAMN05216352_107104"/>
<dbReference type="GO" id="GO:0016853">
    <property type="term" value="F:isomerase activity"/>
    <property type="evidence" value="ECO:0007669"/>
    <property type="project" value="UniProtKB-KW"/>
</dbReference>
<dbReference type="InterPro" id="IPR036237">
    <property type="entry name" value="Xyl_isomerase-like_sf"/>
</dbReference>
<dbReference type="Proteomes" id="UP000199017">
    <property type="component" value="Unassembled WGS sequence"/>
</dbReference>
<dbReference type="PANTHER" id="PTHR12110:SF21">
    <property type="entry name" value="XYLOSE ISOMERASE-LIKE TIM BARREL DOMAIN-CONTAINING PROTEIN"/>
    <property type="match status" value="1"/>
</dbReference>
<keyword evidence="3" id="KW-1185">Reference proteome</keyword>
<evidence type="ECO:0000313" key="2">
    <source>
        <dbReference type="EMBL" id="SDI39592.1"/>
    </source>
</evidence>
<name>A0A1G8K839_9BACI</name>
<accession>A0A1G8K839</accession>
<dbReference type="InterPro" id="IPR013022">
    <property type="entry name" value="Xyl_isomerase-like_TIM-brl"/>
</dbReference>
<evidence type="ECO:0000313" key="3">
    <source>
        <dbReference type="Proteomes" id="UP000199017"/>
    </source>
</evidence>
<organism evidence="2 3">
    <name type="scientific">Alteribacillus bidgolensis</name>
    <dbReference type="NCBI Taxonomy" id="930129"/>
    <lineage>
        <taxon>Bacteria</taxon>
        <taxon>Bacillati</taxon>
        <taxon>Bacillota</taxon>
        <taxon>Bacilli</taxon>
        <taxon>Bacillales</taxon>
        <taxon>Bacillaceae</taxon>
        <taxon>Alteribacillus</taxon>
    </lineage>
</organism>
<dbReference type="PANTHER" id="PTHR12110">
    <property type="entry name" value="HYDROXYPYRUVATE ISOMERASE"/>
    <property type="match status" value="1"/>
</dbReference>
<dbReference type="Pfam" id="PF01261">
    <property type="entry name" value="AP_endonuc_2"/>
    <property type="match status" value="1"/>
</dbReference>
<gene>
    <name evidence="2" type="ORF">SAMN05216352_107104</name>
</gene>
<evidence type="ECO:0000259" key="1">
    <source>
        <dbReference type="Pfam" id="PF01261"/>
    </source>
</evidence>
<dbReference type="EMBL" id="FNDU01000007">
    <property type="protein sequence ID" value="SDI39592.1"/>
    <property type="molecule type" value="Genomic_DNA"/>
</dbReference>
<proteinExistence type="predicted"/>
<reference evidence="2 3" key="1">
    <citation type="submission" date="2016-10" db="EMBL/GenBank/DDBJ databases">
        <authorList>
            <person name="de Groot N.N."/>
        </authorList>
    </citation>
    <scope>NUCLEOTIDE SEQUENCE [LARGE SCALE GENOMIC DNA]</scope>
    <source>
        <strain evidence="3">P4B,CCM 7963,CECT 7998,DSM 25260,IBRC-M 10614,KCTC 13821</strain>
    </source>
</reference>
<dbReference type="AlphaFoldDB" id="A0A1G8K839"/>